<comment type="caution">
    <text evidence="2">The sequence shown here is derived from an EMBL/GenBank/DDBJ whole genome shotgun (WGS) entry which is preliminary data.</text>
</comment>
<feature type="transmembrane region" description="Helical" evidence="1">
    <location>
        <begin position="188"/>
        <end position="205"/>
    </location>
</feature>
<feature type="transmembrane region" description="Helical" evidence="1">
    <location>
        <begin position="77"/>
        <end position="99"/>
    </location>
</feature>
<feature type="transmembrane region" description="Helical" evidence="1">
    <location>
        <begin position="120"/>
        <end position="149"/>
    </location>
</feature>
<sequence length="288" mass="31094">MTTADPADLRPDGRPAAFPQFPTAFRFALRDQTRNRLAAILLVAFVPAWYLLMLAMTGHRTLGFRLYATGRTLAVDGGHLTLISAGLNALSMIVGFAVFDAVRRSLAFDRRLVFAGYRQAALVAAKTLAIALVAGSVACYAALVLLGFWRPSPEGWLAVLAGFAAIALTYGAFGLLLGVLVRGDLEGFFLIIMGGLMDTFLQNPLGNPLANKPVLEWFPSFGPMQFAVAGAFSRTWLWGHLALGLAWAAGFALCGLAVFHLRTRSGTLTSRGRPPGLHRFRRAARESR</sequence>
<feature type="transmembrane region" description="Helical" evidence="1">
    <location>
        <begin position="237"/>
        <end position="261"/>
    </location>
</feature>
<proteinExistence type="predicted"/>
<protein>
    <recommendedName>
        <fullName evidence="4">ABC transporter permease</fullName>
    </recommendedName>
</protein>
<dbReference type="Proteomes" id="UP001595872">
    <property type="component" value="Unassembled WGS sequence"/>
</dbReference>
<keyword evidence="1" id="KW-0472">Membrane</keyword>
<name>A0ABV9TXG2_9ACTN</name>
<accession>A0ABV9TXG2</accession>
<evidence type="ECO:0000313" key="3">
    <source>
        <dbReference type="Proteomes" id="UP001595872"/>
    </source>
</evidence>
<feature type="transmembrane region" description="Helical" evidence="1">
    <location>
        <begin position="155"/>
        <end position="181"/>
    </location>
</feature>
<dbReference type="EMBL" id="JBHSIT010000004">
    <property type="protein sequence ID" value="MFC4908679.1"/>
    <property type="molecule type" value="Genomic_DNA"/>
</dbReference>
<keyword evidence="1" id="KW-0812">Transmembrane</keyword>
<gene>
    <name evidence="2" type="ORF">ACFPCY_15225</name>
</gene>
<evidence type="ECO:0000256" key="1">
    <source>
        <dbReference type="SAM" id="Phobius"/>
    </source>
</evidence>
<keyword evidence="1" id="KW-1133">Transmembrane helix</keyword>
<evidence type="ECO:0008006" key="4">
    <source>
        <dbReference type="Google" id="ProtNLM"/>
    </source>
</evidence>
<evidence type="ECO:0000313" key="2">
    <source>
        <dbReference type="EMBL" id="MFC4908679.1"/>
    </source>
</evidence>
<feature type="transmembrane region" description="Helical" evidence="1">
    <location>
        <begin position="37"/>
        <end position="57"/>
    </location>
</feature>
<reference evidence="3" key="1">
    <citation type="journal article" date="2019" name="Int. J. Syst. Evol. Microbiol.">
        <title>The Global Catalogue of Microorganisms (GCM) 10K type strain sequencing project: providing services to taxonomists for standard genome sequencing and annotation.</title>
        <authorList>
            <consortium name="The Broad Institute Genomics Platform"/>
            <consortium name="The Broad Institute Genome Sequencing Center for Infectious Disease"/>
            <person name="Wu L."/>
            <person name="Ma J."/>
        </authorList>
    </citation>
    <scope>NUCLEOTIDE SEQUENCE [LARGE SCALE GENOMIC DNA]</scope>
    <source>
        <strain evidence="3">KLKA75</strain>
    </source>
</reference>
<keyword evidence="3" id="KW-1185">Reference proteome</keyword>
<organism evidence="2 3">
    <name type="scientific">Actinomadura gamaensis</name>
    <dbReference type="NCBI Taxonomy" id="1763541"/>
    <lineage>
        <taxon>Bacteria</taxon>
        <taxon>Bacillati</taxon>
        <taxon>Actinomycetota</taxon>
        <taxon>Actinomycetes</taxon>
        <taxon>Streptosporangiales</taxon>
        <taxon>Thermomonosporaceae</taxon>
        <taxon>Actinomadura</taxon>
    </lineage>
</organism>
<dbReference type="RefSeq" id="WP_378255546.1">
    <property type="nucleotide sequence ID" value="NZ_JBHSIT010000004.1"/>
</dbReference>